<evidence type="ECO:0000313" key="10">
    <source>
        <dbReference type="Proteomes" id="UP000237068"/>
    </source>
</evidence>
<keyword evidence="6 7" id="KW-0998">Cell outer membrane</keyword>
<keyword evidence="4 7" id="KW-0812">Transmembrane</keyword>
<dbReference type="Proteomes" id="UP000237068">
    <property type="component" value="Unassembled WGS sequence"/>
</dbReference>
<dbReference type="InterPro" id="IPR037066">
    <property type="entry name" value="Plug_dom_sf"/>
</dbReference>
<dbReference type="InterPro" id="IPR039426">
    <property type="entry name" value="TonB-dep_rcpt-like"/>
</dbReference>
<dbReference type="InterPro" id="IPR011662">
    <property type="entry name" value="Secretin/TonB_short_N"/>
</dbReference>
<proteinExistence type="inferred from homology"/>
<keyword evidence="5 7" id="KW-0472">Membrane</keyword>
<dbReference type="Pfam" id="PF07715">
    <property type="entry name" value="Plug"/>
    <property type="match status" value="1"/>
</dbReference>
<dbReference type="InterPro" id="IPR036942">
    <property type="entry name" value="Beta-barrel_TonB_sf"/>
</dbReference>
<dbReference type="OrthoDB" id="9766643at2"/>
<organism evidence="9 10">
    <name type="scientific">Stutzerimonas stutzeri</name>
    <name type="common">Pseudomonas stutzeri</name>
    <dbReference type="NCBI Taxonomy" id="316"/>
    <lineage>
        <taxon>Bacteria</taxon>
        <taxon>Pseudomonadati</taxon>
        <taxon>Pseudomonadota</taxon>
        <taxon>Gammaproteobacteria</taxon>
        <taxon>Pseudomonadales</taxon>
        <taxon>Pseudomonadaceae</taxon>
        <taxon>Stutzerimonas</taxon>
    </lineage>
</organism>
<evidence type="ECO:0000259" key="8">
    <source>
        <dbReference type="SMART" id="SM00965"/>
    </source>
</evidence>
<comment type="caution">
    <text evidence="9">The sequence shown here is derived from an EMBL/GenBank/DDBJ whole genome shotgun (WGS) entry which is preliminary data.</text>
</comment>
<evidence type="ECO:0000256" key="3">
    <source>
        <dbReference type="ARBA" id="ARBA00022452"/>
    </source>
</evidence>
<evidence type="ECO:0000313" key="9">
    <source>
        <dbReference type="EMBL" id="POH83631.1"/>
    </source>
</evidence>
<evidence type="ECO:0000256" key="4">
    <source>
        <dbReference type="ARBA" id="ARBA00022692"/>
    </source>
</evidence>
<dbReference type="SUPFAM" id="SSF56935">
    <property type="entry name" value="Porins"/>
    <property type="match status" value="1"/>
</dbReference>
<evidence type="ECO:0000256" key="2">
    <source>
        <dbReference type="ARBA" id="ARBA00022448"/>
    </source>
</evidence>
<dbReference type="Gene3D" id="2.40.170.20">
    <property type="entry name" value="TonB-dependent receptor, beta-barrel domain"/>
    <property type="match status" value="1"/>
</dbReference>
<evidence type="ECO:0000256" key="6">
    <source>
        <dbReference type="ARBA" id="ARBA00023237"/>
    </source>
</evidence>
<comment type="similarity">
    <text evidence="7">Belongs to the TonB-dependent receptor family.</text>
</comment>
<comment type="subcellular location">
    <subcellularLocation>
        <location evidence="1 7">Cell outer membrane</location>
        <topology evidence="1 7">Multi-pass membrane protein</topology>
    </subcellularLocation>
</comment>
<dbReference type="SMART" id="SM00965">
    <property type="entry name" value="STN"/>
    <property type="match status" value="1"/>
</dbReference>
<feature type="domain" description="Secretin/TonB short N-terminal" evidence="8">
    <location>
        <begin position="9"/>
        <end position="60"/>
    </location>
</feature>
<protein>
    <submittedName>
        <fullName evidence="9">TonB-dependent receptor</fullName>
    </submittedName>
</protein>
<dbReference type="PROSITE" id="PS52016">
    <property type="entry name" value="TONB_DEPENDENT_REC_3"/>
    <property type="match status" value="1"/>
</dbReference>
<keyword evidence="2 7" id="KW-0813">Transport</keyword>
<dbReference type="Gene3D" id="3.55.50.30">
    <property type="match status" value="1"/>
</dbReference>
<reference evidence="9 10" key="1">
    <citation type="submission" date="2018-01" db="EMBL/GenBank/DDBJ databases">
        <title>Denitrification phenotypes of diverse strains of Pseudomonas stutzeri.</title>
        <authorList>
            <person name="Milligan D.A."/>
            <person name="Bergaust L."/>
            <person name="Bakken L.R."/>
            <person name="Frostegard A."/>
        </authorList>
    </citation>
    <scope>NUCLEOTIDE SEQUENCE [LARGE SCALE GENOMIC DNA]</scope>
    <source>
        <strain evidence="9 10">24a13</strain>
    </source>
</reference>
<dbReference type="GO" id="GO:0009279">
    <property type="term" value="C:cell outer membrane"/>
    <property type="evidence" value="ECO:0007669"/>
    <property type="project" value="UniProtKB-SubCell"/>
</dbReference>
<keyword evidence="3 7" id="KW-1134">Transmembrane beta strand</keyword>
<evidence type="ECO:0000256" key="5">
    <source>
        <dbReference type="ARBA" id="ARBA00023136"/>
    </source>
</evidence>
<accession>A0A2S4AQ80</accession>
<gene>
    <name evidence="9" type="ORF">CXK91_09715</name>
</gene>
<keyword evidence="9" id="KW-0675">Receptor</keyword>
<evidence type="ECO:0000256" key="1">
    <source>
        <dbReference type="ARBA" id="ARBA00004571"/>
    </source>
</evidence>
<dbReference type="AlphaFoldDB" id="A0A2S4AQ80"/>
<name>A0A2S4AQ80_STUST</name>
<evidence type="ECO:0000256" key="7">
    <source>
        <dbReference type="PROSITE-ProRule" id="PRU01360"/>
    </source>
</evidence>
<sequence length="869" mass="98405">MDFGQQANMQVSADSRLLSDKYSGPVQGTLSLELALQRLLGGTGLIWHLSPNGALNLEPEPSRAAPSERPMQFDDVVVLAEQQRKQGDTVIDRRTIEALPSGNGDITSLLKTHPNVQFDNSQLSSKTPGEIGPANISINGAKFYQNAFLVDGMNMNNDINPGDTVSTNDASKVPGRSQGLALDTDLLDNIKVLDSNVPAAYGGFNGGVVEANTRRPTQDFHGKVSYQTTRSDWTRYHIDEDQQEYFDGASMGELYGYQPEFEKHIVRSTLEGHLTENFGLLANFSQKTSSIPVSIYSPNNLDKAGYARDKQDRELKSQNFFIKGVWKANERLDVEGSLAHAPESATHFRDNALNTRYSIESGGTLINLKSVYQGDLARYTQQVGLSLMENSRDSDADDWNNWRKSSVKNWGITSAMEGGYGDIEQSQRTIDYKLNVEWDAIALYGMVHRLSSGVELRHQQFEYERLTATDVSTYLALPASGNCALASSLGGSGRCDSDARQYVRTLTQFSPGTFDFSLDQLALYLQDEIEIGRLSLRPGVRLEKDSYMDVTTLAPRLALEWDVFGDRGTRISAGRNRYYGRNAAQWLLEEGHRQLRSDYARTSYTANWTKSGYLTDAPFNQLDIPYDDELTFGITQQVRDLELGLKWVRREGRDQVRREKLKNINDPSMPADYYRYTNNGRSNTEVITLTLTPLHNFDFWGTRHAGQFAADWQHHNTNVATYTDDFTDLDNDYVRYQGAIIHESELPPTNFSHDWTYRLSTFSELPMLNLKWSNFFRYRSDLQTLKRTYYKVDGYNEVYDKRYPAAFTWDMRLGWELPTGKDQAAFVNLDIFNLTDRVNVSGNTSQTTAMTSAVYETGRQYWVEVGYRF</sequence>
<dbReference type="Gene3D" id="2.170.130.10">
    <property type="entry name" value="TonB-dependent receptor, plug domain"/>
    <property type="match status" value="1"/>
</dbReference>
<dbReference type="InterPro" id="IPR012910">
    <property type="entry name" value="Plug_dom"/>
</dbReference>
<dbReference type="EMBL" id="PPXG01000003">
    <property type="protein sequence ID" value="POH83631.1"/>
    <property type="molecule type" value="Genomic_DNA"/>
</dbReference>